<dbReference type="GO" id="GO:0052905">
    <property type="term" value="F:tRNA (guanosine(9)-N1)-methyltransferase activity"/>
    <property type="evidence" value="ECO:0007669"/>
    <property type="project" value="UniProtKB-EC"/>
</dbReference>
<dbReference type="GO" id="GO:0000049">
    <property type="term" value="F:tRNA binding"/>
    <property type="evidence" value="ECO:0007669"/>
    <property type="project" value="TreeGrafter"/>
</dbReference>
<feature type="binding site" evidence="10">
    <location>
        <position position="159"/>
    </location>
    <ligand>
        <name>S-adenosyl-L-methionine</name>
        <dbReference type="ChEBI" id="CHEBI:59789"/>
    </ligand>
</feature>
<evidence type="ECO:0000259" key="12">
    <source>
        <dbReference type="PROSITE" id="PS51675"/>
    </source>
</evidence>
<feature type="compositionally biased region" description="Basic and acidic residues" evidence="11">
    <location>
        <begin position="14"/>
        <end position="23"/>
    </location>
</feature>
<dbReference type="OrthoDB" id="278300at2759"/>
<gene>
    <name evidence="13" type="ORF">METBISCDRAFT_11267</name>
</gene>
<feature type="binding site" evidence="10">
    <location>
        <position position="205"/>
    </location>
    <ligand>
        <name>S-adenosyl-L-methionine</name>
        <dbReference type="ChEBI" id="CHEBI:59789"/>
    </ligand>
</feature>
<evidence type="ECO:0000256" key="11">
    <source>
        <dbReference type="SAM" id="MobiDB-lite"/>
    </source>
</evidence>
<keyword evidence="5" id="KW-0949">S-adenosyl-L-methionine</keyword>
<feature type="compositionally biased region" description="Basic residues" evidence="11">
    <location>
        <begin position="1"/>
        <end position="13"/>
    </location>
</feature>
<dbReference type="PIRSF" id="PIRSF016323">
    <property type="entry name" value="tRNA_m1G_mtfrase_met"/>
    <property type="match status" value="1"/>
</dbReference>
<organism evidence="13 14">
    <name type="scientific">Metschnikowia bicuspidata</name>
    <dbReference type="NCBI Taxonomy" id="27322"/>
    <lineage>
        <taxon>Eukaryota</taxon>
        <taxon>Fungi</taxon>
        <taxon>Dikarya</taxon>
        <taxon>Ascomycota</taxon>
        <taxon>Saccharomycotina</taxon>
        <taxon>Pichiomycetes</taxon>
        <taxon>Metschnikowiaceae</taxon>
        <taxon>Metschnikowia</taxon>
    </lineage>
</organism>
<comment type="catalytic activity">
    <reaction evidence="8">
        <text>guanosine(9) in tRNA + S-adenosyl-L-methionine = N(1)-methylguanosine(9) in tRNA + S-adenosyl-L-homocysteine + H(+)</text>
        <dbReference type="Rhea" id="RHEA:43156"/>
        <dbReference type="Rhea" id="RHEA-COMP:10367"/>
        <dbReference type="Rhea" id="RHEA-COMP:10368"/>
        <dbReference type="ChEBI" id="CHEBI:15378"/>
        <dbReference type="ChEBI" id="CHEBI:57856"/>
        <dbReference type="ChEBI" id="CHEBI:59789"/>
        <dbReference type="ChEBI" id="CHEBI:73542"/>
        <dbReference type="ChEBI" id="CHEBI:74269"/>
        <dbReference type="EC" id="2.1.1.221"/>
    </reaction>
</comment>
<feature type="compositionally biased region" description="Basic residues" evidence="11">
    <location>
        <begin position="24"/>
        <end position="39"/>
    </location>
</feature>
<sequence>MSKNAWKKLQKQKKWNEQKEEYRQRRREKKKVARANKKLRREESGAADENYHLQPKREKPQTQVPSGISVIMDCGFDQLMSDKEIVSLSNQITRCYSAKRHSIHEVPLVISSFNKRLKARFEKLILDYKLWQNICFKENDTLEELLPKVEAALSKYIYLTADTDTELDKLEEGYTYILGGIVDKNRHKQLCLNKAQNLGLKVARLPIGKYIQMNSRQVLATSHVYEIMCMCFETGHNWGQAFNAVLPPRKLKAGKEKGETNDGREEGEGHEGHEVGQGEGTLLEQPENGKAKTTGGEQTEQQNELQTVKIEPIDPAHNENTSADA</sequence>
<name>A0A4P9ZJ00_9ASCO</name>
<dbReference type="InterPro" id="IPR016653">
    <property type="entry name" value="TRM10/TRM10A"/>
</dbReference>
<dbReference type="EMBL" id="ML004428">
    <property type="protein sequence ID" value="RKP33025.1"/>
    <property type="molecule type" value="Genomic_DNA"/>
</dbReference>
<feature type="domain" description="SAM-dependent MTase TRM10-type" evidence="12">
    <location>
        <begin position="55"/>
        <end position="253"/>
    </location>
</feature>
<evidence type="ECO:0000256" key="3">
    <source>
        <dbReference type="ARBA" id="ARBA00022603"/>
    </source>
</evidence>
<dbReference type="PROSITE" id="PS51675">
    <property type="entry name" value="SAM_MT_TRM10"/>
    <property type="match status" value="1"/>
</dbReference>
<dbReference type="GO" id="GO:0005634">
    <property type="term" value="C:nucleus"/>
    <property type="evidence" value="ECO:0007669"/>
    <property type="project" value="TreeGrafter"/>
</dbReference>
<evidence type="ECO:0000256" key="8">
    <source>
        <dbReference type="ARBA" id="ARBA00048434"/>
    </source>
</evidence>
<reference evidence="14" key="1">
    <citation type="journal article" date="2018" name="Nat. Microbiol.">
        <title>Leveraging single-cell genomics to expand the fungal tree of life.</title>
        <authorList>
            <person name="Ahrendt S.R."/>
            <person name="Quandt C.A."/>
            <person name="Ciobanu D."/>
            <person name="Clum A."/>
            <person name="Salamov A."/>
            <person name="Andreopoulos B."/>
            <person name="Cheng J.F."/>
            <person name="Woyke T."/>
            <person name="Pelin A."/>
            <person name="Henrissat B."/>
            <person name="Reynolds N.K."/>
            <person name="Benny G.L."/>
            <person name="Smith M.E."/>
            <person name="James T.Y."/>
            <person name="Grigoriev I.V."/>
        </authorList>
    </citation>
    <scope>NUCLEOTIDE SEQUENCE [LARGE SCALE GENOMIC DNA]</scope>
    <source>
        <strain evidence="14">Baker2002</strain>
    </source>
</reference>
<feature type="compositionally biased region" description="Basic and acidic residues" evidence="11">
    <location>
        <begin position="40"/>
        <end position="60"/>
    </location>
</feature>
<evidence type="ECO:0000256" key="7">
    <source>
        <dbReference type="ARBA" id="ARBA00032166"/>
    </source>
</evidence>
<feature type="compositionally biased region" description="Basic and acidic residues" evidence="11">
    <location>
        <begin position="253"/>
        <end position="276"/>
    </location>
</feature>
<keyword evidence="3" id="KW-0489">Methyltransferase</keyword>
<evidence type="ECO:0000256" key="9">
    <source>
        <dbReference type="PIRSR" id="PIRSR016323-1"/>
    </source>
</evidence>
<evidence type="ECO:0000313" key="14">
    <source>
        <dbReference type="Proteomes" id="UP000268321"/>
    </source>
</evidence>
<evidence type="ECO:0000256" key="6">
    <source>
        <dbReference type="ARBA" id="ARBA00031792"/>
    </source>
</evidence>
<dbReference type="AlphaFoldDB" id="A0A4P9ZJ00"/>
<feature type="binding site" evidence="10">
    <location>
        <position position="191"/>
    </location>
    <ligand>
        <name>S-adenosyl-L-methionine</name>
        <dbReference type="ChEBI" id="CHEBI:59789"/>
    </ligand>
</feature>
<dbReference type="PANTHER" id="PTHR13563">
    <property type="entry name" value="TRNA (GUANINE-9-) METHYLTRANSFERASE"/>
    <property type="match status" value="1"/>
</dbReference>
<evidence type="ECO:0000256" key="2">
    <source>
        <dbReference type="ARBA" id="ARBA00020451"/>
    </source>
</evidence>
<dbReference type="PANTHER" id="PTHR13563:SF13">
    <property type="entry name" value="TRNA METHYLTRANSFERASE 10 HOMOLOG A"/>
    <property type="match status" value="1"/>
</dbReference>
<evidence type="ECO:0000256" key="10">
    <source>
        <dbReference type="PIRSR" id="PIRSR016323-2"/>
    </source>
</evidence>
<feature type="region of interest" description="Disordered" evidence="11">
    <location>
        <begin position="252"/>
        <end position="325"/>
    </location>
</feature>
<protein>
    <recommendedName>
        <fullName evidence="2">tRNA (guanine(9)-N1)-methyltransferase</fullName>
        <ecNumber evidence="1">2.1.1.221</ecNumber>
    </recommendedName>
    <alternativeName>
        <fullName evidence="7">tRNA methyltransferase 10</fullName>
    </alternativeName>
    <alternativeName>
        <fullName evidence="6">tRNA(m1G9)-methyltransferase</fullName>
    </alternativeName>
</protein>
<feature type="compositionally biased region" description="Polar residues" evidence="11">
    <location>
        <begin position="295"/>
        <end position="306"/>
    </location>
</feature>
<dbReference type="EC" id="2.1.1.221" evidence="1"/>
<dbReference type="InterPro" id="IPR028564">
    <property type="entry name" value="MT_TRM10-typ"/>
</dbReference>
<dbReference type="InterPro" id="IPR007356">
    <property type="entry name" value="tRNA_m1G_MeTrfase_euk"/>
</dbReference>
<feature type="region of interest" description="Disordered" evidence="11">
    <location>
        <begin position="1"/>
        <end position="64"/>
    </location>
</feature>
<keyword evidence="14" id="KW-1185">Reference proteome</keyword>
<keyword evidence="4" id="KW-0808">Transferase</keyword>
<dbReference type="InterPro" id="IPR038459">
    <property type="entry name" value="MT_TRM10-typ_sf"/>
</dbReference>
<dbReference type="GO" id="GO:0002939">
    <property type="term" value="P:tRNA N1-guanine methylation"/>
    <property type="evidence" value="ECO:0007669"/>
    <property type="project" value="TreeGrafter"/>
</dbReference>
<feature type="binding site" evidence="10">
    <location>
        <position position="179"/>
    </location>
    <ligand>
        <name>S-adenosyl-L-methionine</name>
        <dbReference type="ChEBI" id="CHEBI:59789"/>
    </ligand>
</feature>
<dbReference type="CDD" id="cd18089">
    <property type="entry name" value="SPOUT_Trm10-like"/>
    <property type="match status" value="1"/>
</dbReference>
<evidence type="ECO:0000256" key="5">
    <source>
        <dbReference type="ARBA" id="ARBA00022691"/>
    </source>
</evidence>
<evidence type="ECO:0000256" key="1">
    <source>
        <dbReference type="ARBA" id="ARBA00012797"/>
    </source>
</evidence>
<dbReference type="Proteomes" id="UP000268321">
    <property type="component" value="Unassembled WGS sequence"/>
</dbReference>
<proteinExistence type="predicted"/>
<evidence type="ECO:0000256" key="4">
    <source>
        <dbReference type="ARBA" id="ARBA00022679"/>
    </source>
</evidence>
<feature type="active site" description="Proton acceptor" evidence="9">
    <location>
        <position position="183"/>
    </location>
</feature>
<accession>A0A4P9ZJ00</accession>
<evidence type="ECO:0000313" key="13">
    <source>
        <dbReference type="EMBL" id="RKP33025.1"/>
    </source>
</evidence>
<dbReference type="Gene3D" id="3.40.1280.30">
    <property type="match status" value="1"/>
</dbReference>